<dbReference type="AlphaFoldDB" id="A0A1I1S5Z4"/>
<feature type="domain" description="DUF3658" evidence="2">
    <location>
        <begin position="147"/>
        <end position="247"/>
    </location>
</feature>
<reference evidence="4" key="1">
    <citation type="submission" date="2016-10" db="EMBL/GenBank/DDBJ databases">
        <authorList>
            <person name="Varghese N."/>
            <person name="Submissions S."/>
        </authorList>
    </citation>
    <scope>NUCLEOTIDE SEQUENCE [LARGE SCALE GENOMIC DNA]</scope>
    <source>
        <strain evidence="4">JCM 2783</strain>
    </source>
</reference>
<keyword evidence="4" id="KW-1185">Reference proteome</keyword>
<accession>A0A1I1S5Z4</accession>
<protein>
    <recommendedName>
        <fullName evidence="5">DUF1835 domain-containing protein</fullName>
    </recommendedName>
</protein>
<organism evidence="3 4">
    <name type="scientific">Pseudomonas straminea</name>
    <dbReference type="NCBI Taxonomy" id="47882"/>
    <lineage>
        <taxon>Bacteria</taxon>
        <taxon>Pseudomonadati</taxon>
        <taxon>Pseudomonadota</taxon>
        <taxon>Gammaproteobacteria</taxon>
        <taxon>Pseudomonadales</taxon>
        <taxon>Pseudomonadaceae</taxon>
        <taxon>Phytopseudomonas</taxon>
    </lineage>
</organism>
<proteinExistence type="predicted"/>
<sequence length="259" mass="27600">MWHLVCGDNAVAGVSHVIGPEATEAGLRVLRDDLAVGPLGDVDAPSCAARAAFWRGVWPAGVTPVPDFEADLPADAQWLADLARQQRPVTVWHGDSASEQLLLARVANALEGSGVALIEVACGTGNSWVQSRKAVAMHAPQALLELANPQPVGPERLAELAAQWRAAVTDGGLIHRWQTGAFSAEDYQSIDAALLRHARAEPQPLARVMAEVMARCDGFFATDFFLFWRARELAGSGQLVLGGEPGDHGYSGLQVRRSS</sequence>
<dbReference type="RefSeq" id="WP_093500807.1">
    <property type="nucleotide sequence ID" value="NZ_BSSG01000001.1"/>
</dbReference>
<evidence type="ECO:0000313" key="4">
    <source>
        <dbReference type="Proteomes" id="UP000243950"/>
    </source>
</evidence>
<dbReference type="InterPro" id="IPR022123">
    <property type="entry name" value="DUF3658"/>
</dbReference>
<name>A0A1I1S5Z4_PSEOC</name>
<evidence type="ECO:0000259" key="1">
    <source>
        <dbReference type="Pfam" id="PF08874"/>
    </source>
</evidence>
<dbReference type="Pfam" id="PF08874">
    <property type="entry name" value="DUF1835"/>
    <property type="match status" value="1"/>
</dbReference>
<evidence type="ECO:0008006" key="5">
    <source>
        <dbReference type="Google" id="ProtNLM"/>
    </source>
</evidence>
<gene>
    <name evidence="3" type="ORF">SAMN05216372_101618</name>
</gene>
<dbReference type="EMBL" id="FOMO01000001">
    <property type="protein sequence ID" value="SFD39988.1"/>
    <property type="molecule type" value="Genomic_DNA"/>
</dbReference>
<dbReference type="Pfam" id="PF12395">
    <property type="entry name" value="DUF3658"/>
    <property type="match status" value="1"/>
</dbReference>
<feature type="domain" description="DUF1835" evidence="1">
    <location>
        <begin position="3"/>
        <end position="121"/>
    </location>
</feature>
<evidence type="ECO:0000313" key="3">
    <source>
        <dbReference type="EMBL" id="SFD39988.1"/>
    </source>
</evidence>
<evidence type="ECO:0000259" key="2">
    <source>
        <dbReference type="Pfam" id="PF12395"/>
    </source>
</evidence>
<dbReference type="InterPro" id="IPR014973">
    <property type="entry name" value="DUF1835"/>
</dbReference>
<dbReference type="Proteomes" id="UP000243950">
    <property type="component" value="Unassembled WGS sequence"/>
</dbReference>